<keyword evidence="1" id="KW-1133">Transmembrane helix</keyword>
<organism evidence="2 3">
    <name type="scientific">Legionella brunensis</name>
    <dbReference type="NCBI Taxonomy" id="29422"/>
    <lineage>
        <taxon>Bacteria</taxon>
        <taxon>Pseudomonadati</taxon>
        <taxon>Pseudomonadota</taxon>
        <taxon>Gammaproteobacteria</taxon>
        <taxon>Legionellales</taxon>
        <taxon>Legionellaceae</taxon>
        <taxon>Legionella</taxon>
    </lineage>
</organism>
<evidence type="ECO:0000313" key="3">
    <source>
        <dbReference type="Proteomes" id="UP000054742"/>
    </source>
</evidence>
<feature type="transmembrane region" description="Helical" evidence="1">
    <location>
        <begin position="29"/>
        <end position="49"/>
    </location>
</feature>
<keyword evidence="1" id="KW-0472">Membrane</keyword>
<gene>
    <name evidence="2" type="ORF">Lbru_1130</name>
</gene>
<protein>
    <submittedName>
        <fullName evidence="2">Uncharacterized protein</fullName>
    </submittedName>
</protein>
<sequence>MRRSIIKLFSIGKIMLFKNSKGHKMLPDALLIAIYIIEPLIHTLVWILINLALHEQLQQINTIEEVFLIYIGLAQWFCLRKILSGTGHDLYVYHSLECMSFFSFKDLVLAKTLSYLVFYETYVFSFILVGLFILHTPILSPSSIGIVVLSSLLWFIALFLMKFIIMLIDSLVPIISNELERGLDRLFYFGSSLFYSTNLLSEKAKLIMDYNPLYQFSTILKSIFLGDEATIQTLFWKQCLVCVALFLIFLLFIVTNRFSLKKVRANQAFHLTSPY</sequence>
<comment type="caution">
    <text evidence="2">The sequence shown here is derived from an EMBL/GenBank/DDBJ whole genome shotgun (WGS) entry which is preliminary data.</text>
</comment>
<dbReference type="PATRIC" id="fig|29422.6.peg.1187"/>
<feature type="transmembrane region" description="Helical" evidence="1">
    <location>
        <begin position="146"/>
        <end position="168"/>
    </location>
</feature>
<feature type="transmembrane region" description="Helical" evidence="1">
    <location>
        <begin position="113"/>
        <end position="134"/>
    </location>
</feature>
<dbReference type="AlphaFoldDB" id="A0A0W0SNN3"/>
<proteinExistence type="predicted"/>
<reference evidence="2 3" key="1">
    <citation type="submission" date="2015-11" db="EMBL/GenBank/DDBJ databases">
        <title>Genomic analysis of 38 Legionella species identifies large and diverse effector repertoires.</title>
        <authorList>
            <person name="Burstein D."/>
            <person name="Amaro F."/>
            <person name="Zusman T."/>
            <person name="Lifshitz Z."/>
            <person name="Cohen O."/>
            <person name="Gilbert J.A."/>
            <person name="Pupko T."/>
            <person name="Shuman H.A."/>
            <person name="Segal G."/>
        </authorList>
    </citation>
    <scope>NUCLEOTIDE SEQUENCE [LARGE SCALE GENOMIC DNA]</scope>
    <source>
        <strain evidence="2 3">ATCC 43878</strain>
    </source>
</reference>
<name>A0A0W0SNN3_9GAMM</name>
<feature type="transmembrane region" description="Helical" evidence="1">
    <location>
        <begin position="234"/>
        <end position="254"/>
    </location>
</feature>
<dbReference type="Proteomes" id="UP000054742">
    <property type="component" value="Unassembled WGS sequence"/>
</dbReference>
<keyword evidence="3" id="KW-1185">Reference proteome</keyword>
<dbReference type="STRING" id="29422.Lbru_1130"/>
<keyword evidence="1" id="KW-0812">Transmembrane</keyword>
<evidence type="ECO:0000313" key="2">
    <source>
        <dbReference type="EMBL" id="KTC84915.1"/>
    </source>
</evidence>
<accession>A0A0W0SNN3</accession>
<dbReference type="RefSeq" id="WP_131793498.1">
    <property type="nucleotide sequence ID" value="NZ_CAAAHU010000006.1"/>
</dbReference>
<evidence type="ECO:0000256" key="1">
    <source>
        <dbReference type="SAM" id="Phobius"/>
    </source>
</evidence>
<dbReference type="EMBL" id="LNXV01000008">
    <property type="protein sequence ID" value="KTC84915.1"/>
    <property type="molecule type" value="Genomic_DNA"/>
</dbReference>